<keyword evidence="7" id="KW-1185">Reference proteome</keyword>
<dbReference type="Gene3D" id="3.40.50.300">
    <property type="entry name" value="P-loop containing nucleotide triphosphate hydrolases"/>
    <property type="match status" value="1"/>
</dbReference>
<evidence type="ECO:0000313" key="6">
    <source>
        <dbReference type="EMBL" id="KAF4629930.1"/>
    </source>
</evidence>
<dbReference type="PROSITE" id="PS50088">
    <property type="entry name" value="ANK_REPEAT"/>
    <property type="match status" value="6"/>
</dbReference>
<feature type="domain" description="Nucleoside phosphorylase" evidence="3">
    <location>
        <begin position="22"/>
        <end position="312"/>
    </location>
</feature>
<dbReference type="PROSITE" id="PS50297">
    <property type="entry name" value="ANK_REP_REGION"/>
    <property type="match status" value="3"/>
</dbReference>
<dbReference type="Pfam" id="PF22939">
    <property type="entry name" value="WHD_GPIID"/>
    <property type="match status" value="1"/>
</dbReference>
<dbReference type="Proteomes" id="UP000566819">
    <property type="component" value="Unassembled WGS sequence"/>
</dbReference>
<gene>
    <name evidence="6" type="ORF">G7Y89_g8218</name>
</gene>
<dbReference type="EMBL" id="JAAMPI010000610">
    <property type="protein sequence ID" value="KAF4629930.1"/>
    <property type="molecule type" value="Genomic_DNA"/>
</dbReference>
<evidence type="ECO:0000259" key="5">
    <source>
        <dbReference type="Pfam" id="PF24883"/>
    </source>
</evidence>
<dbReference type="InterPro" id="IPR002110">
    <property type="entry name" value="Ankyrin_rpt"/>
</dbReference>
<keyword evidence="2" id="KW-0040">ANK repeat</keyword>
<dbReference type="GO" id="GO:0003824">
    <property type="term" value="F:catalytic activity"/>
    <property type="evidence" value="ECO:0007669"/>
    <property type="project" value="InterPro"/>
</dbReference>
<dbReference type="InterPro" id="IPR027417">
    <property type="entry name" value="P-loop_NTPase"/>
</dbReference>
<organism evidence="6 7">
    <name type="scientific">Cudoniella acicularis</name>
    <dbReference type="NCBI Taxonomy" id="354080"/>
    <lineage>
        <taxon>Eukaryota</taxon>
        <taxon>Fungi</taxon>
        <taxon>Dikarya</taxon>
        <taxon>Ascomycota</taxon>
        <taxon>Pezizomycotina</taxon>
        <taxon>Leotiomycetes</taxon>
        <taxon>Helotiales</taxon>
        <taxon>Tricladiaceae</taxon>
        <taxon>Cudoniella</taxon>
    </lineage>
</organism>
<feature type="repeat" description="ANK" evidence="2">
    <location>
        <begin position="1237"/>
        <end position="1269"/>
    </location>
</feature>
<dbReference type="InterPro" id="IPR035994">
    <property type="entry name" value="Nucleoside_phosphorylase_sf"/>
</dbReference>
<dbReference type="InterPro" id="IPR056884">
    <property type="entry name" value="NPHP3-like_N"/>
</dbReference>
<proteinExistence type="predicted"/>
<dbReference type="InterPro" id="IPR054471">
    <property type="entry name" value="GPIID_WHD"/>
</dbReference>
<feature type="repeat" description="ANK" evidence="2">
    <location>
        <begin position="908"/>
        <end position="940"/>
    </location>
</feature>
<dbReference type="InterPro" id="IPR053137">
    <property type="entry name" value="NLR-like"/>
</dbReference>
<dbReference type="Pfam" id="PF01048">
    <property type="entry name" value="PNP_UDP_1"/>
    <property type="match status" value="1"/>
</dbReference>
<accession>A0A8H4RH20</accession>
<feature type="repeat" description="ANK" evidence="2">
    <location>
        <begin position="1082"/>
        <end position="1114"/>
    </location>
</feature>
<evidence type="ECO:0000259" key="3">
    <source>
        <dbReference type="Pfam" id="PF01048"/>
    </source>
</evidence>
<protein>
    <recommendedName>
        <fullName evidence="8">NACHT domain-containing protein</fullName>
    </recommendedName>
</protein>
<dbReference type="SUPFAM" id="SSF53167">
    <property type="entry name" value="Purine and uridine phosphorylases"/>
    <property type="match status" value="1"/>
</dbReference>
<reference evidence="6 7" key="1">
    <citation type="submission" date="2020-03" db="EMBL/GenBank/DDBJ databases">
        <title>Draft Genome Sequence of Cudoniella acicularis.</title>
        <authorList>
            <person name="Buettner E."/>
            <person name="Kellner H."/>
        </authorList>
    </citation>
    <scope>NUCLEOTIDE SEQUENCE [LARGE SCALE GENOMIC DNA]</scope>
    <source>
        <strain evidence="6 7">DSM 108380</strain>
    </source>
</reference>
<evidence type="ECO:0000256" key="2">
    <source>
        <dbReference type="PROSITE-ProRule" id="PRU00023"/>
    </source>
</evidence>
<sequence length="1299" mass="145852">MSNSLVDAAMAHPPRTHEDYQIGIICALATEIAAIEVMLDETHPKLRMITGDENKYTLGRIGAHNVVIACLPAGLIGNGPAAIVANNMQRSFPVKFGLMVGVGGGVWSKKDDIRLGDVVVSEPTGAHGGVVQWDFGKKGKGGRFQRTGSLNKPPLVLLHALQALRTLDLNEGINIKGSLTLMVQNTPRMGDTYRYQGVDHDQLFEAFYDHKGDEACDACDPKFILQRPDRKNSTPMIHYGNIASGNEVMKHGTTRDKIAKKEGVICFEMEAAGLMDNFPCLVIRGICDYADSHKNKIWQPYAAATAAAVARALLGLIDKQEAIRTPLEVSQISDLINDMSESIRIKEQSKIMHWLSSANFWGKQVDLLNRAQRGTGRWIFEDKKFISWLTGHPRLLWCQGDAGAGKTILLAIIIDHLSSTMKSKDIGIAWLYIDYREHDLQTMETLFTNLLVQLFKQRGEISKSMMKSLGFNWEGAKPTPAEYKSWLQEEIQKFDRTIVIIDALDELRNKELCKQFINELQSLSRPVHLLVTSRSGVELPFLLDDSIEIEIQPRKDDVILYIECRLRNSQQLWNHIIADPSLKELIIEMLTKANDRMFLKAELILNVLEHLETAKEVKEALNSLPPTYDGCYEFTLRQIEMKDTVQRNLAFKILAWLSHALGGLTVNALQEALSVQAGDEKVDEKKQIPVDNLISVCSGLAITETVEGTQNIRLLHETASRYLKNIRSASFPPGHEIILKACLAYLSLPEFSELCFFKTKVDERASKHPFYEYAAKYWPDHAILGNLQSTFRNSIVDFLESSQRHSADEFLSSGRPSAWGCDSGTPWTDWNKLSINRRDTPLHAAAAYGLRATVRYLIKKNGYEKDRRNNFGETALHRAAQVGMTGTMEELIAHGADLNAKVRHHYLNEATPLILAAICLQIESVRVLLNHGVDVNSFDPIFRTFPLHLAASMDTKLTRLLLDRGALVDFPGKSPCYPETWPMTSLHFAVFNAHAFQGALNRANLLLDRGANINAQSSSGNTPLHMAILAGHQDLAHLLLQKGANISLQNKNGKSVVQLARERGHLHWIEEGVSEEIFQKLLTGSPLHRAIWSKNHSLVHELLETGNDIAEEDQERVTPWEYCIRRSDVELAKILVDHMDKHKSFDHVGNAAFETALNNMTAFDYTDQQSWEKTVQICDLLLPFRRMFDPNLEFAKIESPICEYKKTFLIWAAGLGRISQVEFFLSCGSDVNAADTFGNTGMHYAVGNKDFAVVKLLIKMNLKLKNRDGITPLVTAQKTGNIEIREYLEAELSRQSRQN</sequence>
<feature type="repeat" description="ANK" evidence="2">
    <location>
        <begin position="871"/>
        <end position="903"/>
    </location>
</feature>
<feature type="repeat" description="ANK" evidence="2">
    <location>
        <begin position="1019"/>
        <end position="1051"/>
    </location>
</feature>
<evidence type="ECO:0000256" key="1">
    <source>
        <dbReference type="ARBA" id="ARBA00022737"/>
    </source>
</evidence>
<dbReference type="Pfam" id="PF24883">
    <property type="entry name" value="NPHP3_N"/>
    <property type="match status" value="1"/>
</dbReference>
<dbReference type="PANTHER" id="PTHR46082:SF11">
    <property type="entry name" value="AAA+ ATPASE DOMAIN-CONTAINING PROTEIN-RELATED"/>
    <property type="match status" value="1"/>
</dbReference>
<dbReference type="PANTHER" id="PTHR46082">
    <property type="entry name" value="ATP/GTP-BINDING PROTEIN-RELATED"/>
    <property type="match status" value="1"/>
</dbReference>
<evidence type="ECO:0008006" key="8">
    <source>
        <dbReference type="Google" id="ProtNLM"/>
    </source>
</evidence>
<feature type="repeat" description="ANK" evidence="2">
    <location>
        <begin position="984"/>
        <end position="1018"/>
    </location>
</feature>
<dbReference type="Pfam" id="PF12796">
    <property type="entry name" value="Ank_2"/>
    <property type="match status" value="3"/>
</dbReference>
<dbReference type="SUPFAM" id="SSF52540">
    <property type="entry name" value="P-loop containing nucleoside triphosphate hydrolases"/>
    <property type="match status" value="1"/>
</dbReference>
<evidence type="ECO:0000313" key="7">
    <source>
        <dbReference type="Proteomes" id="UP000566819"/>
    </source>
</evidence>
<dbReference type="SMART" id="SM00248">
    <property type="entry name" value="ANK"/>
    <property type="match status" value="10"/>
</dbReference>
<feature type="domain" description="GPI inositol-deacylase winged helix" evidence="4">
    <location>
        <begin position="644"/>
        <end position="725"/>
    </location>
</feature>
<feature type="domain" description="Nephrocystin 3-like N-terminal" evidence="5">
    <location>
        <begin position="374"/>
        <end position="534"/>
    </location>
</feature>
<comment type="caution">
    <text evidence="6">The sequence shown here is derived from an EMBL/GenBank/DDBJ whole genome shotgun (WGS) entry which is preliminary data.</text>
</comment>
<keyword evidence="1" id="KW-0677">Repeat</keyword>
<dbReference type="OrthoDB" id="195446at2759"/>
<evidence type="ECO:0000259" key="4">
    <source>
        <dbReference type="Pfam" id="PF22939"/>
    </source>
</evidence>
<dbReference type="Gene3D" id="1.25.40.20">
    <property type="entry name" value="Ankyrin repeat-containing domain"/>
    <property type="match status" value="4"/>
</dbReference>
<name>A0A8H4RH20_9HELO</name>
<dbReference type="InterPro" id="IPR000845">
    <property type="entry name" value="Nucleoside_phosphorylase_d"/>
</dbReference>
<dbReference type="GO" id="GO:0009116">
    <property type="term" value="P:nucleoside metabolic process"/>
    <property type="evidence" value="ECO:0007669"/>
    <property type="project" value="InterPro"/>
</dbReference>
<dbReference type="Gene3D" id="3.40.50.1580">
    <property type="entry name" value="Nucleoside phosphorylase domain"/>
    <property type="match status" value="1"/>
</dbReference>
<dbReference type="SUPFAM" id="SSF48403">
    <property type="entry name" value="Ankyrin repeat"/>
    <property type="match status" value="2"/>
</dbReference>
<dbReference type="InterPro" id="IPR036770">
    <property type="entry name" value="Ankyrin_rpt-contain_sf"/>
</dbReference>